<proteinExistence type="predicted"/>
<dbReference type="EMBL" id="JAMXFF010000008">
    <property type="protein sequence ID" value="MCT7966120.1"/>
    <property type="molecule type" value="Genomic_DNA"/>
</dbReference>
<organism evidence="1 2">
    <name type="scientific">Laspinema palackyanum D2a</name>
    <dbReference type="NCBI Taxonomy" id="2953684"/>
    <lineage>
        <taxon>Bacteria</taxon>
        <taxon>Bacillati</taxon>
        <taxon>Cyanobacteriota</taxon>
        <taxon>Cyanophyceae</taxon>
        <taxon>Oscillatoriophycideae</taxon>
        <taxon>Oscillatoriales</taxon>
        <taxon>Laspinemataceae</taxon>
        <taxon>Laspinema</taxon>
        <taxon>Laspinema palackyanum</taxon>
    </lineage>
</organism>
<gene>
    <name evidence="1" type="ORF">NG799_07220</name>
</gene>
<dbReference type="Proteomes" id="UP001525890">
    <property type="component" value="Unassembled WGS sequence"/>
</dbReference>
<name>A0ABT2MQ76_9CYAN</name>
<evidence type="ECO:0000313" key="1">
    <source>
        <dbReference type="EMBL" id="MCT7966120.1"/>
    </source>
</evidence>
<dbReference type="RefSeq" id="WP_367290653.1">
    <property type="nucleotide sequence ID" value="NZ_JAMXFF010000008.1"/>
</dbReference>
<comment type="caution">
    <text evidence="1">The sequence shown here is derived from an EMBL/GenBank/DDBJ whole genome shotgun (WGS) entry which is preliminary data.</text>
</comment>
<accession>A0ABT2MQ76</accession>
<keyword evidence="2" id="KW-1185">Reference proteome</keyword>
<reference evidence="1 2" key="1">
    <citation type="journal article" date="2022" name="Front. Microbiol.">
        <title>High genomic differentiation and limited gene flow indicate recent cryptic speciation within the genus Laspinema (cyanobacteria).</title>
        <authorList>
            <person name="Stanojkovic A."/>
            <person name="Skoupy S."/>
            <person name="Skaloud P."/>
            <person name="Dvorak P."/>
        </authorList>
    </citation>
    <scope>NUCLEOTIDE SEQUENCE [LARGE SCALE GENOMIC DNA]</scope>
    <source>
        <strain evidence="1 2">D2a</strain>
    </source>
</reference>
<sequence>MTEGTGIPRAFQLQISAKPGLSHANSPILETGFTLPRSVGEATAIAPNRILD</sequence>
<evidence type="ECO:0000313" key="2">
    <source>
        <dbReference type="Proteomes" id="UP001525890"/>
    </source>
</evidence>
<protein>
    <submittedName>
        <fullName evidence="1">Uncharacterized protein</fullName>
    </submittedName>
</protein>